<dbReference type="GeneID" id="123419021"/>
<gene>
    <name evidence="2" type="primary">LOC123419021</name>
</gene>
<dbReference type="KEGG" id="hvg:123419021"/>
<dbReference type="Gramene" id="HORVU.MOREX.r3.1HG0085980.1">
    <property type="protein sequence ID" value="HORVU.MOREX.r3.1HG0085980.1.CDS1"/>
    <property type="gene ID" value="HORVU.MOREX.r3.1HG0085980"/>
</dbReference>
<dbReference type="OrthoDB" id="1921190at2759"/>
<keyword evidence="3" id="KW-1185">Reference proteome</keyword>
<dbReference type="PANTHER" id="PTHR32011:SF5">
    <property type="entry name" value="EXPRESSED PROTEIN"/>
    <property type="match status" value="1"/>
</dbReference>
<reference evidence="2" key="2">
    <citation type="submission" date="2020-10" db="EMBL/GenBank/DDBJ databases">
        <authorList>
            <person name="Scholz U."/>
            <person name="Mascher M."/>
            <person name="Fiebig A."/>
        </authorList>
    </citation>
    <scope>NUCLEOTIDE SEQUENCE [LARGE SCALE GENOMIC DNA]</scope>
    <source>
        <strain evidence="2">cv. Morex</strain>
    </source>
</reference>
<proteinExistence type="predicted"/>
<feature type="region of interest" description="Disordered" evidence="1">
    <location>
        <begin position="247"/>
        <end position="272"/>
    </location>
</feature>
<evidence type="ECO:0000313" key="2">
    <source>
        <dbReference type="EnsemblPlants" id="HORVU.MOREX.r3.1HG0085980.1.CDS1"/>
    </source>
</evidence>
<accession>A0A8I6WXS0</accession>
<dbReference type="AlphaFoldDB" id="A0A8I6WXS0"/>
<dbReference type="PANTHER" id="PTHR32011">
    <property type="entry name" value="OS08G0472400 PROTEIN"/>
    <property type="match status" value="1"/>
</dbReference>
<organism evidence="2 3">
    <name type="scientific">Hordeum vulgare subsp. vulgare</name>
    <name type="common">Domesticated barley</name>
    <dbReference type="NCBI Taxonomy" id="112509"/>
    <lineage>
        <taxon>Eukaryota</taxon>
        <taxon>Viridiplantae</taxon>
        <taxon>Streptophyta</taxon>
        <taxon>Embryophyta</taxon>
        <taxon>Tracheophyta</taxon>
        <taxon>Spermatophyta</taxon>
        <taxon>Magnoliopsida</taxon>
        <taxon>Liliopsida</taxon>
        <taxon>Poales</taxon>
        <taxon>Poaceae</taxon>
        <taxon>BOP clade</taxon>
        <taxon>Pooideae</taxon>
        <taxon>Triticodae</taxon>
        <taxon>Triticeae</taxon>
        <taxon>Hordeinae</taxon>
        <taxon>Hordeum</taxon>
    </lineage>
</organism>
<reference evidence="2" key="3">
    <citation type="submission" date="2022-01" db="UniProtKB">
        <authorList>
            <consortium name="EnsemblPlants"/>
        </authorList>
    </citation>
    <scope>IDENTIFICATION</scope>
    <source>
        <strain evidence="2">subsp. vulgare</strain>
    </source>
</reference>
<dbReference type="RefSeq" id="XP_044963042.1">
    <property type="nucleotide sequence ID" value="XM_045107107.1"/>
</dbReference>
<dbReference type="SMR" id="A0A8I6WXS0"/>
<evidence type="ECO:0000313" key="3">
    <source>
        <dbReference type="Proteomes" id="UP000011116"/>
    </source>
</evidence>
<dbReference type="Proteomes" id="UP000011116">
    <property type="component" value="Chromosome 1H"/>
</dbReference>
<protein>
    <submittedName>
        <fullName evidence="2">Uncharacterized protein</fullName>
    </submittedName>
</protein>
<name>A0A8I6WXS0_HORVV</name>
<reference evidence="3" key="1">
    <citation type="journal article" date="2012" name="Nature">
        <title>A physical, genetic and functional sequence assembly of the barley genome.</title>
        <authorList>
            <consortium name="The International Barley Genome Sequencing Consortium"/>
            <person name="Mayer K.F."/>
            <person name="Waugh R."/>
            <person name="Brown J.W."/>
            <person name="Schulman A."/>
            <person name="Langridge P."/>
            <person name="Platzer M."/>
            <person name="Fincher G.B."/>
            <person name="Muehlbauer G.J."/>
            <person name="Sato K."/>
            <person name="Close T.J."/>
            <person name="Wise R.P."/>
            <person name="Stein N."/>
        </authorList>
    </citation>
    <scope>NUCLEOTIDE SEQUENCE [LARGE SCALE GENOMIC DNA]</scope>
    <source>
        <strain evidence="3">cv. Morex</strain>
    </source>
</reference>
<evidence type="ECO:0000256" key="1">
    <source>
        <dbReference type="SAM" id="MobiDB-lite"/>
    </source>
</evidence>
<dbReference type="EnsemblPlants" id="HORVU.MOREX.r3.1HG0085980.1">
    <property type="protein sequence ID" value="HORVU.MOREX.r3.1HG0085980.1.CDS1"/>
    <property type="gene ID" value="HORVU.MOREX.r3.1HG0085980"/>
</dbReference>
<sequence>MLALYSSFPHYLYCFFEDLSSTRHTPEAVTASASKVPNTTSCSRTVFAGDLAMVDVYRRPMPPHGLPRHPYHAAGLRRLSTRASAPSTPAPPSPSAAAPSATAVLAHLAAAGVPVLPGLSATELALAEAALGGVQLPPDLRDLLALGVPSGDDFPHYRSSAGLRLLRFAAQEVPAAVAATLPLAPGRRAGRPPPPLVPLCGRHYVPATPCLVGNPVFHVSDSGVTFAGANVADFLIRAFAAEAEPPPLRRQLSAPVTPSPAPPSNTARRSLDSVTGRAPRWIEFWTDAAAAGDRFLEVIPAGATTTNTTAAPEPDWLRRSLEQAGSALTRGGWGAGDVEEMTGPNGEANVGVALTLAVDRCCGELSRGGWGAEEVVEMLGPLLGPSRKARRAAAALPPDVAARVGRLAEAVSRAVGPRGRSKPPRPF</sequence>